<keyword evidence="2" id="KW-0574">Periplasm</keyword>
<dbReference type="GO" id="GO:0030288">
    <property type="term" value="C:outer membrane-bounded periplasmic space"/>
    <property type="evidence" value="ECO:0007669"/>
    <property type="project" value="InterPro"/>
</dbReference>
<proteinExistence type="predicted"/>
<dbReference type="GO" id="GO:0071973">
    <property type="term" value="P:bacterial-type flagellum-dependent cell motility"/>
    <property type="evidence" value="ECO:0007669"/>
    <property type="project" value="InterPro"/>
</dbReference>
<dbReference type="AlphaFoldDB" id="A0A833H0G6"/>
<dbReference type="InterPro" id="IPR006714">
    <property type="entry name" value="FlaA"/>
</dbReference>
<evidence type="ECO:0000256" key="3">
    <source>
        <dbReference type="ARBA" id="ARBA00023143"/>
    </source>
</evidence>
<evidence type="ECO:0000256" key="2">
    <source>
        <dbReference type="ARBA" id="ARBA00022764"/>
    </source>
</evidence>
<dbReference type="OrthoDB" id="341721at2"/>
<gene>
    <name evidence="5" type="ORF">F9K24_14185</name>
</gene>
<name>A0A833H0G6_9LEPT</name>
<sequence>MRLVLALLLGIAATSLSARSYPPAYDAPASVRAWQELAKDDRYRILTVEPFEDRPYRPYAPSTELADIRYLYDSSDEEAFRFESMLTGQERESRRSLLVMTSFTVPGRQIFQFKPIEPIRIEGQPYRLAVWVRSQEYLHRLEFLFRNADGRLIRVDAGRLYWKGWRRLDLTLPAELHRMGRRITHRTGAAFEGIVIYSHPKSDPGAISLQFDSLLILSDFSGLRYPGGEVVDEW</sequence>
<evidence type="ECO:0000256" key="4">
    <source>
        <dbReference type="SAM" id="SignalP"/>
    </source>
</evidence>
<organism evidence="5 6">
    <name type="scientific">Leptonema illini</name>
    <dbReference type="NCBI Taxonomy" id="183"/>
    <lineage>
        <taxon>Bacteria</taxon>
        <taxon>Pseudomonadati</taxon>
        <taxon>Spirochaetota</taxon>
        <taxon>Spirochaetia</taxon>
        <taxon>Leptospirales</taxon>
        <taxon>Leptospiraceae</taxon>
        <taxon>Leptonema</taxon>
    </lineage>
</organism>
<reference evidence="5 6" key="1">
    <citation type="submission" date="2019-10" db="EMBL/GenBank/DDBJ databases">
        <title>Extracellular Electron Transfer in a Candidatus Methanoperedens spp. Enrichment Culture.</title>
        <authorList>
            <person name="Berger S."/>
            <person name="Rangel Shaw D."/>
            <person name="Berben T."/>
            <person name="In 'T Zandt M."/>
            <person name="Frank J."/>
            <person name="Reimann J."/>
            <person name="Jetten M.S.M."/>
            <person name="Welte C.U."/>
        </authorList>
    </citation>
    <scope>NUCLEOTIDE SEQUENCE [LARGE SCALE GENOMIC DNA]</scope>
    <source>
        <strain evidence="5">SB12</strain>
    </source>
</reference>
<keyword evidence="3" id="KW-0975">Bacterial flagellum</keyword>
<evidence type="ECO:0000313" key="5">
    <source>
        <dbReference type="EMBL" id="KAB2931385.1"/>
    </source>
</evidence>
<evidence type="ECO:0000256" key="1">
    <source>
        <dbReference type="ARBA" id="ARBA00004631"/>
    </source>
</evidence>
<evidence type="ECO:0008006" key="7">
    <source>
        <dbReference type="Google" id="ProtNLM"/>
    </source>
</evidence>
<protein>
    <recommendedName>
        <fullName evidence="7">Flagellar assembly protein FlaA</fullName>
    </recommendedName>
</protein>
<accession>A0A833H0G6</accession>
<dbReference type="Proteomes" id="UP000460298">
    <property type="component" value="Unassembled WGS sequence"/>
</dbReference>
<dbReference type="EMBL" id="WBUI01000014">
    <property type="protein sequence ID" value="KAB2931385.1"/>
    <property type="molecule type" value="Genomic_DNA"/>
</dbReference>
<dbReference type="RefSeq" id="WP_002771035.1">
    <property type="nucleotide sequence ID" value="NZ_JQDG01000033.1"/>
</dbReference>
<feature type="signal peptide" evidence="4">
    <location>
        <begin position="1"/>
        <end position="20"/>
    </location>
</feature>
<evidence type="ECO:0000313" key="6">
    <source>
        <dbReference type="Proteomes" id="UP000460298"/>
    </source>
</evidence>
<comment type="caution">
    <text evidence="5">The sequence shown here is derived from an EMBL/GenBank/DDBJ whole genome shotgun (WGS) entry which is preliminary data.</text>
</comment>
<feature type="chain" id="PRO_5033057956" description="Flagellar assembly protein FlaA" evidence="4">
    <location>
        <begin position="21"/>
        <end position="234"/>
    </location>
</feature>
<dbReference type="Pfam" id="PF04620">
    <property type="entry name" value="FlaA"/>
    <property type="match status" value="1"/>
</dbReference>
<keyword evidence="4" id="KW-0732">Signal</keyword>
<dbReference type="GO" id="GO:0055040">
    <property type="term" value="C:periplasmic flagellum"/>
    <property type="evidence" value="ECO:0007669"/>
    <property type="project" value="UniProtKB-SubCell"/>
</dbReference>
<comment type="subcellular location">
    <subcellularLocation>
        <location evidence="1">Periplasmic flagellum</location>
    </subcellularLocation>
</comment>